<dbReference type="SMART" id="SM01019">
    <property type="entry name" value="B3"/>
    <property type="match status" value="2"/>
</dbReference>
<reference evidence="8 9" key="1">
    <citation type="submission" date="2025-04" db="UniProtKB">
        <authorList>
            <consortium name="RefSeq"/>
        </authorList>
    </citation>
    <scope>IDENTIFICATION</scope>
</reference>
<dbReference type="InterPro" id="IPR044837">
    <property type="entry name" value="REM16-like"/>
</dbReference>
<dbReference type="GeneID" id="105120663"/>
<dbReference type="Proteomes" id="UP000694918">
    <property type="component" value="Unplaced"/>
</dbReference>
<evidence type="ECO:0000313" key="9">
    <source>
        <dbReference type="RefSeq" id="XP_011017258.1"/>
    </source>
</evidence>
<proteinExistence type="predicted"/>
<keyword evidence="4" id="KW-0804">Transcription</keyword>
<evidence type="ECO:0000256" key="1">
    <source>
        <dbReference type="ARBA" id="ARBA00004123"/>
    </source>
</evidence>
<dbReference type="Pfam" id="PF02362">
    <property type="entry name" value="B3"/>
    <property type="match status" value="2"/>
</dbReference>
<feature type="domain" description="TF-B3" evidence="6">
    <location>
        <begin position="23"/>
        <end position="116"/>
    </location>
</feature>
<keyword evidence="2" id="KW-0805">Transcription regulation</keyword>
<dbReference type="CDD" id="cd10017">
    <property type="entry name" value="B3_DNA"/>
    <property type="match status" value="2"/>
</dbReference>
<organism evidence="7 8">
    <name type="scientific">Populus euphratica</name>
    <name type="common">Euphrates poplar</name>
    <dbReference type="NCBI Taxonomy" id="75702"/>
    <lineage>
        <taxon>Eukaryota</taxon>
        <taxon>Viridiplantae</taxon>
        <taxon>Streptophyta</taxon>
        <taxon>Embryophyta</taxon>
        <taxon>Tracheophyta</taxon>
        <taxon>Spermatophyta</taxon>
        <taxon>Magnoliopsida</taxon>
        <taxon>eudicotyledons</taxon>
        <taxon>Gunneridae</taxon>
        <taxon>Pentapetalae</taxon>
        <taxon>rosids</taxon>
        <taxon>fabids</taxon>
        <taxon>Malpighiales</taxon>
        <taxon>Salicaceae</taxon>
        <taxon>Saliceae</taxon>
        <taxon>Populus</taxon>
    </lineage>
</organism>
<dbReference type="PROSITE" id="PS50863">
    <property type="entry name" value="B3"/>
    <property type="match status" value="2"/>
</dbReference>
<dbReference type="PANTHER" id="PTHR31391">
    <property type="entry name" value="B3 DOMAIN-CONTAINING PROTEIN OS11G0197600-RELATED"/>
    <property type="match status" value="1"/>
</dbReference>
<dbReference type="RefSeq" id="XP_011017257.1">
    <property type="nucleotide sequence ID" value="XM_011018955.1"/>
</dbReference>
<keyword evidence="7" id="KW-1185">Reference proteome</keyword>
<dbReference type="GO" id="GO:0003677">
    <property type="term" value="F:DNA binding"/>
    <property type="evidence" value="ECO:0007669"/>
    <property type="project" value="UniProtKB-KW"/>
</dbReference>
<dbReference type="Gene3D" id="2.40.330.10">
    <property type="entry name" value="DNA-binding pseudobarrel domain"/>
    <property type="match status" value="2"/>
</dbReference>
<evidence type="ECO:0000256" key="5">
    <source>
        <dbReference type="ARBA" id="ARBA00023242"/>
    </source>
</evidence>
<sequence>MGEETCKECRSWEEKIYWTHFQCVQFSQFLHSGFDQRLAIPEIFARHLRKKLPDTVNLKGPSGAAWEVGLTTYNNTLFFNHGWQEFVKDHALEENDFLIFKYNGESDFDVLMLDMQSMCEKVAPYLVKKYESAERGNGCRTKRKTVKSSVEVVHASPKGVVGGSQPEEFKDNDTDAIPVGQPIVPRVTDKKICRGIKSIEATEEDVVGGSQQEEFTYNGSDTIPTIPPLRQPIISPVGRKKISREIKSIRRVQYWRVVKSRGPSTREEIEAEPDVQPLGQPVDTVHHARKGRKVTEEEKRNAMQLAARAVTEKGFLILMKPTHVYGRFFVAIPSAWLVTHLPVKGNQDVILRFKDRAWHTRFFHHKSRNNGGLTAGWKKFALDNKLHEFDVCVFEPLDLVNYPIILNVSIFRVVEEASPITSQEDEKKSQGHA</sequence>
<evidence type="ECO:0000313" key="8">
    <source>
        <dbReference type="RefSeq" id="XP_011017257.1"/>
    </source>
</evidence>
<dbReference type="RefSeq" id="XP_011017258.1">
    <property type="nucleotide sequence ID" value="XM_011018956.1"/>
</dbReference>
<dbReference type="AlphaFoldDB" id="A0AAJ6TTC6"/>
<feature type="domain" description="TF-B3" evidence="6">
    <location>
        <begin position="315"/>
        <end position="414"/>
    </location>
</feature>
<evidence type="ECO:0000256" key="3">
    <source>
        <dbReference type="ARBA" id="ARBA00023125"/>
    </source>
</evidence>
<dbReference type="InterPro" id="IPR003340">
    <property type="entry name" value="B3_DNA-bd"/>
</dbReference>
<comment type="subcellular location">
    <subcellularLocation>
        <location evidence="1">Nucleus</location>
    </subcellularLocation>
</comment>
<evidence type="ECO:0000259" key="6">
    <source>
        <dbReference type="PROSITE" id="PS50863"/>
    </source>
</evidence>
<evidence type="ECO:0000256" key="4">
    <source>
        <dbReference type="ARBA" id="ARBA00023163"/>
    </source>
</evidence>
<evidence type="ECO:0000256" key="2">
    <source>
        <dbReference type="ARBA" id="ARBA00023015"/>
    </source>
</evidence>
<dbReference type="GO" id="GO:0005634">
    <property type="term" value="C:nucleus"/>
    <property type="evidence" value="ECO:0007669"/>
    <property type="project" value="UniProtKB-SubCell"/>
</dbReference>
<dbReference type="KEGG" id="peu:105120663"/>
<gene>
    <name evidence="8 9" type="primary">LOC105120663</name>
</gene>
<dbReference type="PANTHER" id="PTHR31391:SF157">
    <property type="entry name" value="B3 DOMAIN-CONTAINING PROTEIN REM16"/>
    <property type="match status" value="1"/>
</dbReference>
<accession>A0AAJ6TTC6</accession>
<protein>
    <submittedName>
        <fullName evidence="8 9">B3 domain-containing protein REM16-like</fullName>
    </submittedName>
</protein>
<evidence type="ECO:0000313" key="7">
    <source>
        <dbReference type="Proteomes" id="UP000694918"/>
    </source>
</evidence>
<dbReference type="InterPro" id="IPR015300">
    <property type="entry name" value="DNA-bd_pseudobarrel_sf"/>
</dbReference>
<name>A0AAJ6TTC6_POPEU</name>
<keyword evidence="3" id="KW-0238">DNA-binding</keyword>
<dbReference type="SUPFAM" id="SSF101936">
    <property type="entry name" value="DNA-binding pseudobarrel domain"/>
    <property type="match status" value="2"/>
</dbReference>
<keyword evidence="5" id="KW-0539">Nucleus</keyword>